<dbReference type="PROSITE" id="PS01159">
    <property type="entry name" value="WW_DOMAIN_1"/>
    <property type="match status" value="1"/>
</dbReference>
<dbReference type="Proteomes" id="UP001168098">
    <property type="component" value="Unassembled WGS sequence"/>
</dbReference>
<reference evidence="2 3" key="1">
    <citation type="journal article" date="2023" name="BMC Biotechnol.">
        <title>Vitis rotundifolia cv Carlos genome sequencing.</title>
        <authorList>
            <person name="Huff M."/>
            <person name="Hulse-Kemp A."/>
            <person name="Scheffler B."/>
            <person name="Youngblood R."/>
            <person name="Simpson S."/>
            <person name="Babiker E."/>
            <person name="Staton M."/>
        </authorList>
    </citation>
    <scope>NUCLEOTIDE SEQUENCE [LARGE SCALE GENOMIC DNA]</scope>
    <source>
        <tissue evidence="2">Leaf</tissue>
    </source>
</reference>
<dbReference type="EMBL" id="JARBHA010000013">
    <property type="protein sequence ID" value="KAJ9684850.1"/>
    <property type="molecule type" value="Genomic_DNA"/>
</dbReference>
<dbReference type="SMART" id="SM00456">
    <property type="entry name" value="WW"/>
    <property type="match status" value="1"/>
</dbReference>
<dbReference type="CDD" id="cd00201">
    <property type="entry name" value="WW"/>
    <property type="match status" value="1"/>
</dbReference>
<evidence type="ECO:0000259" key="1">
    <source>
        <dbReference type="PROSITE" id="PS50020"/>
    </source>
</evidence>
<evidence type="ECO:0000313" key="2">
    <source>
        <dbReference type="EMBL" id="KAJ9684850.1"/>
    </source>
</evidence>
<dbReference type="Gene3D" id="2.20.70.10">
    <property type="match status" value="1"/>
</dbReference>
<dbReference type="Pfam" id="PF00397">
    <property type="entry name" value="WW"/>
    <property type="match status" value="1"/>
</dbReference>
<feature type="domain" description="WW" evidence="1">
    <location>
        <begin position="70"/>
        <end position="102"/>
    </location>
</feature>
<gene>
    <name evidence="2" type="ORF">PVL29_017034</name>
</gene>
<dbReference type="InterPro" id="IPR036020">
    <property type="entry name" value="WW_dom_sf"/>
</dbReference>
<keyword evidence="3" id="KW-1185">Reference proteome</keyword>
<dbReference type="SUPFAM" id="SSF51045">
    <property type="entry name" value="WW domain"/>
    <property type="match status" value="1"/>
</dbReference>
<comment type="caution">
    <text evidence="2">The sequence shown here is derived from an EMBL/GenBank/DDBJ whole genome shotgun (WGS) entry which is preliminary data.</text>
</comment>
<proteinExistence type="predicted"/>
<name>A0AA39DIH7_VITRO</name>
<evidence type="ECO:0000313" key="3">
    <source>
        <dbReference type="Proteomes" id="UP001168098"/>
    </source>
</evidence>
<dbReference type="AlphaFoldDB" id="A0AA39DIH7"/>
<organism evidence="2 3">
    <name type="scientific">Vitis rotundifolia</name>
    <name type="common">Muscadine grape</name>
    <dbReference type="NCBI Taxonomy" id="103349"/>
    <lineage>
        <taxon>Eukaryota</taxon>
        <taxon>Viridiplantae</taxon>
        <taxon>Streptophyta</taxon>
        <taxon>Embryophyta</taxon>
        <taxon>Tracheophyta</taxon>
        <taxon>Spermatophyta</taxon>
        <taxon>Magnoliopsida</taxon>
        <taxon>eudicotyledons</taxon>
        <taxon>Gunneridae</taxon>
        <taxon>Pentapetalae</taxon>
        <taxon>rosids</taxon>
        <taxon>Vitales</taxon>
        <taxon>Vitaceae</taxon>
        <taxon>Viteae</taxon>
        <taxon>Vitis</taxon>
    </lineage>
</organism>
<protein>
    <recommendedName>
        <fullName evidence="1">WW domain-containing protein</fullName>
    </recommendedName>
</protein>
<dbReference type="PROSITE" id="PS50020">
    <property type="entry name" value="WW_DOMAIN_2"/>
    <property type="match status" value="1"/>
</dbReference>
<accession>A0AA39DIH7</accession>
<dbReference type="InterPro" id="IPR001202">
    <property type="entry name" value="WW_dom"/>
</dbReference>
<sequence>MRNQFLCLKCKPLKCIHLKCIDHKFTYYKCELLSKSQSKSSFLAVPKTGGQPLVTRVTVLVASIQDNSPIKAPSDWVEHTSIGRRYYYNNRTRQSSWVKPPKLMTPIESRKPENLHNLFGPLDRLLIKKVKVKDMEENEDRPVLAMIIGADVSCNP</sequence>